<sequence length="336" mass="37499">MIVFSAMLFLIGCSDTSNEPDTEEIIVGEFAEVETEVAEVKTKAEETEEEKEETATFQLANYEGEWEQQHEMNAPYLTTRIENVEGDSATVYIDSMSEGARYIASAGQEQVMFQEGKAIVEYEDDGSGASGTVAVELLEEEILLTVVMAQEGQPLWRLPDGEFSLGRTQAEDQATVIEDEAADAEEDSSPESVTISAGKIAPQTDEEYLSTATAIMAEFWEVMDYMITLYSFNSSNPGDYAIIEPHISHLVTAEFSEATLAAYAEDYYCECDSGLLPGIDERLSNTSIKQIDENTYQVIGDFLIDPMSPEPTSMTQILEFKKQENLWKLNNWQFHE</sequence>
<evidence type="ECO:0008006" key="3">
    <source>
        <dbReference type="Google" id="ProtNLM"/>
    </source>
</evidence>
<proteinExistence type="predicted"/>
<comment type="caution">
    <text evidence="1">The sequence shown here is derived from an EMBL/GenBank/DDBJ whole genome shotgun (WGS) entry which is preliminary data.</text>
</comment>
<dbReference type="RefSeq" id="WP_191713679.1">
    <property type="nucleotide sequence ID" value="NZ_JACSPU010000001.1"/>
</dbReference>
<evidence type="ECO:0000313" key="1">
    <source>
        <dbReference type="EMBL" id="MBD8013428.1"/>
    </source>
</evidence>
<keyword evidence="2" id="KW-1185">Reference proteome</keyword>
<protein>
    <recommendedName>
        <fullName evidence="3">DUF4878 domain-containing protein</fullName>
    </recommendedName>
</protein>
<accession>A0ABR8W8S9</accession>
<name>A0ABR8W8S9_9BACL</name>
<gene>
    <name evidence="1" type="ORF">H9630_01260</name>
</gene>
<evidence type="ECO:0000313" key="2">
    <source>
        <dbReference type="Proteomes" id="UP000658980"/>
    </source>
</evidence>
<dbReference type="Proteomes" id="UP000658980">
    <property type="component" value="Unassembled WGS sequence"/>
</dbReference>
<dbReference type="EMBL" id="JACSPU010000001">
    <property type="protein sequence ID" value="MBD8013428.1"/>
    <property type="molecule type" value="Genomic_DNA"/>
</dbReference>
<organism evidence="1 2">
    <name type="scientific">Planococcus wigleyi</name>
    <dbReference type="NCBI Taxonomy" id="2762216"/>
    <lineage>
        <taxon>Bacteria</taxon>
        <taxon>Bacillati</taxon>
        <taxon>Bacillota</taxon>
        <taxon>Bacilli</taxon>
        <taxon>Bacillales</taxon>
        <taxon>Caryophanaceae</taxon>
        <taxon>Planococcus</taxon>
    </lineage>
</organism>
<reference evidence="1 2" key="1">
    <citation type="submission" date="2020-08" db="EMBL/GenBank/DDBJ databases">
        <title>A Genomic Blueprint of the Chicken Gut Microbiome.</title>
        <authorList>
            <person name="Gilroy R."/>
            <person name="Ravi A."/>
            <person name="Getino M."/>
            <person name="Pursley I."/>
            <person name="Horton D.L."/>
            <person name="Alikhan N.-F."/>
            <person name="Baker D."/>
            <person name="Gharbi K."/>
            <person name="Hall N."/>
            <person name="Watson M."/>
            <person name="Adriaenssens E.M."/>
            <person name="Foster-Nyarko E."/>
            <person name="Jarju S."/>
            <person name="Secka A."/>
            <person name="Antonio M."/>
            <person name="Oren A."/>
            <person name="Chaudhuri R."/>
            <person name="La Ragione R.M."/>
            <person name="Hildebrand F."/>
            <person name="Pallen M.J."/>
        </authorList>
    </citation>
    <scope>NUCLEOTIDE SEQUENCE [LARGE SCALE GENOMIC DNA]</scope>
    <source>
        <strain evidence="1 2">Sa1BUA13</strain>
    </source>
</reference>